<proteinExistence type="predicted"/>
<organism evidence="1 2">
    <name type="scientific">Romanomermis culicivorax</name>
    <name type="common">Nematode worm</name>
    <dbReference type="NCBI Taxonomy" id="13658"/>
    <lineage>
        <taxon>Eukaryota</taxon>
        <taxon>Metazoa</taxon>
        <taxon>Ecdysozoa</taxon>
        <taxon>Nematoda</taxon>
        <taxon>Enoplea</taxon>
        <taxon>Dorylaimia</taxon>
        <taxon>Mermithida</taxon>
        <taxon>Mermithoidea</taxon>
        <taxon>Mermithidae</taxon>
        <taxon>Romanomermis</taxon>
    </lineage>
</organism>
<evidence type="ECO:0000313" key="2">
    <source>
        <dbReference type="WBParaSite" id="nRc.2.0.1.t30247-RA"/>
    </source>
</evidence>
<name>A0A915JWZ4_ROMCU</name>
<evidence type="ECO:0000313" key="1">
    <source>
        <dbReference type="Proteomes" id="UP000887565"/>
    </source>
</evidence>
<reference evidence="2" key="1">
    <citation type="submission" date="2022-11" db="UniProtKB">
        <authorList>
            <consortium name="WormBaseParasite"/>
        </authorList>
    </citation>
    <scope>IDENTIFICATION</scope>
</reference>
<accession>A0A915JWZ4</accession>
<protein>
    <submittedName>
        <fullName evidence="2">Uncharacterized protein</fullName>
    </submittedName>
</protein>
<dbReference type="Proteomes" id="UP000887565">
    <property type="component" value="Unplaced"/>
</dbReference>
<dbReference type="AlphaFoldDB" id="A0A915JWZ4"/>
<keyword evidence="1" id="KW-1185">Reference proteome</keyword>
<sequence length="67" mass="7152">MENILTRLLIWGKGRPEKNAIQRIPGTGADAMLPNTGQRASVAMRPEGAARSYVGDAEAPVPLIPVQ</sequence>
<dbReference type="WBParaSite" id="nRc.2.0.1.t30247-RA">
    <property type="protein sequence ID" value="nRc.2.0.1.t30247-RA"/>
    <property type="gene ID" value="nRc.2.0.1.g30247"/>
</dbReference>